<evidence type="ECO:0000256" key="1">
    <source>
        <dbReference type="SAM" id="MobiDB-lite"/>
    </source>
</evidence>
<dbReference type="EMBL" id="JAUPFM010000001">
    <property type="protein sequence ID" value="KAK2862738.1"/>
    <property type="molecule type" value="Genomic_DNA"/>
</dbReference>
<evidence type="ECO:0000313" key="2">
    <source>
        <dbReference type="EMBL" id="KAK2862738.1"/>
    </source>
</evidence>
<dbReference type="Proteomes" id="UP001187415">
    <property type="component" value="Unassembled WGS sequence"/>
</dbReference>
<reference evidence="2" key="1">
    <citation type="submission" date="2023-07" db="EMBL/GenBank/DDBJ databases">
        <title>Chromosome-level Genome Assembly of Striped Snakehead (Channa striata).</title>
        <authorList>
            <person name="Liu H."/>
        </authorList>
    </citation>
    <scope>NUCLEOTIDE SEQUENCE</scope>
    <source>
        <strain evidence="2">Gz</strain>
        <tissue evidence="2">Muscle</tissue>
    </source>
</reference>
<feature type="compositionally biased region" description="Acidic residues" evidence="1">
    <location>
        <begin position="1"/>
        <end position="12"/>
    </location>
</feature>
<protein>
    <submittedName>
        <fullName evidence="2">Uncharacterized protein</fullName>
    </submittedName>
</protein>
<evidence type="ECO:0000313" key="3">
    <source>
        <dbReference type="Proteomes" id="UP001187415"/>
    </source>
</evidence>
<organism evidence="2 3">
    <name type="scientific">Channa striata</name>
    <name type="common">Snakehead murrel</name>
    <name type="synonym">Ophicephalus striatus</name>
    <dbReference type="NCBI Taxonomy" id="64152"/>
    <lineage>
        <taxon>Eukaryota</taxon>
        <taxon>Metazoa</taxon>
        <taxon>Chordata</taxon>
        <taxon>Craniata</taxon>
        <taxon>Vertebrata</taxon>
        <taxon>Euteleostomi</taxon>
        <taxon>Actinopterygii</taxon>
        <taxon>Neopterygii</taxon>
        <taxon>Teleostei</taxon>
        <taxon>Neoteleostei</taxon>
        <taxon>Acanthomorphata</taxon>
        <taxon>Anabantaria</taxon>
        <taxon>Anabantiformes</taxon>
        <taxon>Channoidei</taxon>
        <taxon>Channidae</taxon>
        <taxon>Channa</taxon>
    </lineage>
</organism>
<name>A0AA88NT04_CHASR</name>
<comment type="caution">
    <text evidence="2">The sequence shown here is derived from an EMBL/GenBank/DDBJ whole genome shotgun (WGS) entry which is preliminary data.</text>
</comment>
<gene>
    <name evidence="2" type="ORF">Q5P01_002271</name>
</gene>
<keyword evidence="3" id="KW-1185">Reference proteome</keyword>
<sequence length="90" mass="10355">MEELSNEDLFDSEETKSENMKPLPVMSANTKTHMESFLEDLGLKHHYTEKLSLSSILQIDEKTITDEPAKCNSDLPWTSKYQPFCSDELL</sequence>
<dbReference type="AlphaFoldDB" id="A0AA88NT04"/>
<accession>A0AA88NT04</accession>
<feature type="region of interest" description="Disordered" evidence="1">
    <location>
        <begin position="1"/>
        <end position="24"/>
    </location>
</feature>
<proteinExistence type="predicted"/>